<evidence type="ECO:0000313" key="5">
    <source>
        <dbReference type="Proteomes" id="UP001320122"/>
    </source>
</evidence>
<evidence type="ECO:0000256" key="2">
    <source>
        <dbReference type="SAM" id="Phobius"/>
    </source>
</evidence>
<evidence type="ECO:0000256" key="1">
    <source>
        <dbReference type="SAM" id="MobiDB-lite"/>
    </source>
</evidence>
<keyword evidence="5" id="KW-1185">Reference proteome</keyword>
<feature type="compositionally biased region" description="Basic and acidic residues" evidence="1">
    <location>
        <begin position="357"/>
        <end position="394"/>
    </location>
</feature>
<feature type="domain" description="Toxin VasX N-terminal region" evidence="3">
    <location>
        <begin position="13"/>
        <end position="199"/>
    </location>
</feature>
<name>A0ABS9AIA3_9GAMM</name>
<dbReference type="InterPro" id="IPR046864">
    <property type="entry name" value="VasX_N"/>
</dbReference>
<keyword evidence="2" id="KW-0812">Transmembrane</keyword>
<feature type="transmembrane region" description="Helical" evidence="2">
    <location>
        <begin position="791"/>
        <end position="812"/>
    </location>
</feature>
<proteinExistence type="predicted"/>
<reference evidence="4 5" key="1">
    <citation type="journal article" date="2021" name="Front. Microbiol.">
        <title>Aerobic Denitrification and Heterotrophic Sulfur Oxidation in the Genus Halomonas Revealed by Six Novel Species Characterizations and Genome-Based Analysis.</title>
        <authorList>
            <person name="Wang L."/>
            <person name="Shao Z."/>
        </authorList>
    </citation>
    <scope>NUCLEOTIDE SEQUENCE [LARGE SCALE GENOMIC DNA]</scope>
    <source>
        <strain evidence="4 5">MCCC 1A11036</strain>
    </source>
</reference>
<accession>A0ABS9AIA3</accession>
<feature type="transmembrane region" description="Helical" evidence="2">
    <location>
        <begin position="851"/>
        <end position="877"/>
    </location>
</feature>
<organism evidence="4 5">
    <name type="scientific">Billgrantia zhangzhouensis</name>
    <dbReference type="NCBI Taxonomy" id="2733481"/>
    <lineage>
        <taxon>Bacteria</taxon>
        <taxon>Pseudomonadati</taxon>
        <taxon>Pseudomonadota</taxon>
        <taxon>Gammaproteobacteria</taxon>
        <taxon>Oceanospirillales</taxon>
        <taxon>Halomonadaceae</taxon>
        <taxon>Billgrantia</taxon>
    </lineage>
</organism>
<keyword evidence="2" id="KW-1133">Transmembrane helix</keyword>
<sequence>MSDATRQQSIANCPYCQKRGLPILPLRYAITRTDSESWAPAGPALGGAFGDGVTDVALPDGQAYTLRLLRGGYLYVFNEVRGSWSGYVVTERGYLFPYISGIQHDALVRMNPDQVQGIDSLLQPPPREEEFTCALNPEHHYPGRCLTIPNADRAGNIYLAFSDTAWTKRVWHEHATNAPVGDGGLRRRDHMRKLSLAEWRGGSADHAAPLAELEERVAEAGYPWIPADMPASVSDEDSVPPPTPFGHSLAPMNGIEEQIEGLQRWADAQAEPLGMSPVMVALEDPVGIAADLAGLMNARLNDFMRQDHLQRPLAISTLIDTLQESISSQAELRHIQQRQESELQMLHMSPVHYRGMSRQEREEYQRQLERRDRLRSDNAFRKEEEAQARQRAVDRLSASDLDDAAERGWRRYRRTLEEGQPEQWRNDVYQKELQDYDRQYLTPLAEVHQTWLQSEAMVKSFTCNHDDADADSGTGYLQALLLCLQDTQQNQVCFDNYQTWLEAGTANDGNLLQRALLHNQQAVLDAIGEADLSARALSHEQWVSLIRLYNETLKHLDVAGKNLVAQLIAAVGGPLMKVLDPMIDQGIGRPLIFLGVIGEAPISVVQHRGTVSQALDVLVDMMTELNPEALQGVDTELLKRRLEIRSRGQRRQVGLEGGEQQVRMRFDRFALVQLDGEGLEPRQLANRAAGTLLEMDDWPRNQMARFRAMFGTHSRLAVIGLILEGLAAGQMAKKLDDSMAHQRTENTWRLSASAGAIIAGVGNLIHDGIRNGAQAGSIRLARMANKAWVEWMGRLSRGLGVVMAGLMAVLDLKNSIQEGLKGDLRLSGLYFFSGVAGIGAAILFTTWGASLFGLTVAAATGVGIILVLIGIGVSLLIDYFKNNALQDWMERCHFGKLVSDRYEGLRVETEKFEEAMKALGVEGEGERTNNVALGLVPQAE</sequence>
<feature type="region of interest" description="Disordered" evidence="1">
    <location>
        <begin position="355"/>
        <end position="397"/>
    </location>
</feature>
<dbReference type="RefSeq" id="WP_234274745.1">
    <property type="nucleotide sequence ID" value="NZ_JABFTT010000011.1"/>
</dbReference>
<gene>
    <name evidence="4" type="ORF">HOP51_15095</name>
</gene>
<evidence type="ECO:0000313" key="4">
    <source>
        <dbReference type="EMBL" id="MCE8021426.1"/>
    </source>
</evidence>
<dbReference type="NCBIfam" id="NF041559">
    <property type="entry name" value="BTH_I2691_fam"/>
    <property type="match status" value="1"/>
</dbReference>
<dbReference type="EMBL" id="JABFTT010000011">
    <property type="protein sequence ID" value="MCE8021426.1"/>
    <property type="molecule type" value="Genomic_DNA"/>
</dbReference>
<comment type="caution">
    <text evidence="4">The sequence shown here is derived from an EMBL/GenBank/DDBJ whole genome shotgun (WGS) entry which is preliminary data.</text>
</comment>
<feature type="transmembrane region" description="Helical" evidence="2">
    <location>
        <begin position="824"/>
        <end position="845"/>
    </location>
</feature>
<evidence type="ECO:0000259" key="3">
    <source>
        <dbReference type="Pfam" id="PF20249"/>
    </source>
</evidence>
<dbReference type="Proteomes" id="UP001320122">
    <property type="component" value="Unassembled WGS sequence"/>
</dbReference>
<dbReference type="InterPro" id="IPR048126">
    <property type="entry name" value="Toxin_VasX"/>
</dbReference>
<keyword evidence="2" id="KW-0472">Membrane</keyword>
<protein>
    <recommendedName>
        <fullName evidence="3">Toxin VasX N-terminal region domain-containing protein</fullName>
    </recommendedName>
</protein>
<dbReference type="CDD" id="cd20707">
    <property type="entry name" value="MIX_III"/>
    <property type="match status" value="1"/>
</dbReference>
<dbReference type="Pfam" id="PF20249">
    <property type="entry name" value="VasX_N"/>
    <property type="match status" value="1"/>
</dbReference>